<gene>
    <name evidence="6" type="ordered locus">Xaut_0951</name>
</gene>
<evidence type="ECO:0000256" key="2">
    <source>
        <dbReference type="ARBA" id="ARBA00023015"/>
    </source>
</evidence>
<proteinExistence type="inferred from homology"/>
<dbReference type="EMBL" id="CP000781">
    <property type="protein sequence ID" value="ABS66202.1"/>
    <property type="molecule type" value="Genomic_DNA"/>
</dbReference>
<dbReference type="HOGENOM" id="CLU_039613_37_0_5"/>
<protein>
    <submittedName>
        <fullName evidence="6">Transcriptional regulator, LysR family</fullName>
    </submittedName>
</protein>
<accession>A7IDV9</accession>
<organism evidence="6 7">
    <name type="scientific">Xanthobacter autotrophicus (strain ATCC BAA-1158 / Py2)</name>
    <dbReference type="NCBI Taxonomy" id="78245"/>
    <lineage>
        <taxon>Bacteria</taxon>
        <taxon>Pseudomonadati</taxon>
        <taxon>Pseudomonadota</taxon>
        <taxon>Alphaproteobacteria</taxon>
        <taxon>Hyphomicrobiales</taxon>
        <taxon>Xanthobacteraceae</taxon>
        <taxon>Xanthobacter</taxon>
    </lineage>
</organism>
<evidence type="ECO:0000256" key="3">
    <source>
        <dbReference type="ARBA" id="ARBA00023125"/>
    </source>
</evidence>
<dbReference type="KEGG" id="xau:Xaut_0951"/>
<dbReference type="GO" id="GO:0003700">
    <property type="term" value="F:DNA-binding transcription factor activity"/>
    <property type="evidence" value="ECO:0007669"/>
    <property type="project" value="InterPro"/>
</dbReference>
<dbReference type="OrthoDB" id="9794694at2"/>
<dbReference type="InterPro" id="IPR058163">
    <property type="entry name" value="LysR-type_TF_proteobact-type"/>
</dbReference>
<evidence type="ECO:0000259" key="5">
    <source>
        <dbReference type="PROSITE" id="PS50931"/>
    </source>
</evidence>
<keyword evidence="2" id="KW-0805">Transcription regulation</keyword>
<dbReference type="AlphaFoldDB" id="A7IDV9"/>
<dbReference type="SUPFAM" id="SSF46785">
    <property type="entry name" value="Winged helix' DNA-binding domain"/>
    <property type="match status" value="1"/>
</dbReference>
<dbReference type="PANTHER" id="PTHR30537">
    <property type="entry name" value="HTH-TYPE TRANSCRIPTIONAL REGULATOR"/>
    <property type="match status" value="1"/>
</dbReference>
<dbReference type="Pfam" id="PF00126">
    <property type="entry name" value="HTH_1"/>
    <property type="match status" value="1"/>
</dbReference>
<dbReference type="Proteomes" id="UP000002417">
    <property type="component" value="Chromosome"/>
</dbReference>
<dbReference type="SUPFAM" id="SSF53850">
    <property type="entry name" value="Periplasmic binding protein-like II"/>
    <property type="match status" value="1"/>
</dbReference>
<dbReference type="InterPro" id="IPR005119">
    <property type="entry name" value="LysR_subst-bd"/>
</dbReference>
<evidence type="ECO:0000256" key="4">
    <source>
        <dbReference type="ARBA" id="ARBA00023163"/>
    </source>
</evidence>
<keyword evidence="4" id="KW-0804">Transcription</keyword>
<dbReference type="eggNOG" id="COG0583">
    <property type="taxonomic scope" value="Bacteria"/>
</dbReference>
<dbReference type="InterPro" id="IPR036388">
    <property type="entry name" value="WH-like_DNA-bd_sf"/>
</dbReference>
<dbReference type="InterPro" id="IPR036390">
    <property type="entry name" value="WH_DNA-bd_sf"/>
</dbReference>
<evidence type="ECO:0000313" key="7">
    <source>
        <dbReference type="Proteomes" id="UP000002417"/>
    </source>
</evidence>
<dbReference type="InterPro" id="IPR000847">
    <property type="entry name" value="LysR_HTH_N"/>
</dbReference>
<keyword evidence="7" id="KW-1185">Reference proteome</keyword>
<comment type="similarity">
    <text evidence="1">Belongs to the LysR transcriptional regulatory family.</text>
</comment>
<feature type="domain" description="HTH lysR-type" evidence="5">
    <location>
        <begin position="6"/>
        <end position="63"/>
    </location>
</feature>
<dbReference type="STRING" id="78245.Xaut_0951"/>
<evidence type="ECO:0000313" key="6">
    <source>
        <dbReference type="EMBL" id="ABS66202.1"/>
    </source>
</evidence>
<dbReference type="GO" id="GO:0006351">
    <property type="term" value="P:DNA-templated transcription"/>
    <property type="evidence" value="ECO:0007669"/>
    <property type="project" value="TreeGrafter"/>
</dbReference>
<dbReference type="Pfam" id="PF03466">
    <property type="entry name" value="LysR_substrate"/>
    <property type="match status" value="1"/>
</dbReference>
<reference evidence="6 7" key="1">
    <citation type="submission" date="2007-07" db="EMBL/GenBank/DDBJ databases">
        <title>Complete sequence of chromosome of Xanthobacter autotrophicus Py2.</title>
        <authorList>
            <consortium name="US DOE Joint Genome Institute"/>
            <person name="Copeland A."/>
            <person name="Lucas S."/>
            <person name="Lapidus A."/>
            <person name="Barry K."/>
            <person name="Glavina del Rio T."/>
            <person name="Hammon N."/>
            <person name="Israni S."/>
            <person name="Dalin E."/>
            <person name="Tice H."/>
            <person name="Pitluck S."/>
            <person name="Sims D."/>
            <person name="Brettin T."/>
            <person name="Bruce D."/>
            <person name="Detter J.C."/>
            <person name="Han C."/>
            <person name="Tapia R."/>
            <person name="Brainard J."/>
            <person name="Schmutz J."/>
            <person name="Larimer F."/>
            <person name="Land M."/>
            <person name="Hauser L."/>
            <person name="Kyrpides N."/>
            <person name="Kim E."/>
            <person name="Ensigns S.A."/>
            <person name="Richardson P."/>
        </authorList>
    </citation>
    <scope>NUCLEOTIDE SEQUENCE [LARGE SCALE GENOMIC DNA]</scope>
    <source>
        <strain evidence="7">ATCC BAA-1158 / Py2</strain>
    </source>
</reference>
<evidence type="ECO:0000256" key="1">
    <source>
        <dbReference type="ARBA" id="ARBA00009437"/>
    </source>
</evidence>
<dbReference type="PROSITE" id="PS50931">
    <property type="entry name" value="HTH_LYSR"/>
    <property type="match status" value="1"/>
</dbReference>
<name>A7IDV9_XANP2</name>
<dbReference type="PANTHER" id="PTHR30537:SF74">
    <property type="entry name" value="HTH-TYPE TRANSCRIPTIONAL REGULATOR TRPI"/>
    <property type="match status" value="1"/>
</dbReference>
<dbReference type="Gene3D" id="3.40.190.10">
    <property type="entry name" value="Periplasmic binding protein-like II"/>
    <property type="match status" value="2"/>
</dbReference>
<dbReference type="GO" id="GO:0043565">
    <property type="term" value="F:sequence-specific DNA binding"/>
    <property type="evidence" value="ECO:0007669"/>
    <property type="project" value="TreeGrafter"/>
</dbReference>
<keyword evidence="3" id="KW-0238">DNA-binding</keyword>
<sequence>MSFSLPSLRGLAALDALARHRRQGAAAEALGISRSALSHRIADLEAELGARLIRTEGRVSVLTDDGTALLAAMGDAIERIEAAVAPLQRRCRQIRLSTVNTLAANWLLPRLPEFQRAHPGIEIAVLTTQRVVDLVEEDIDCAIRNGSGAWPDVAATLLFRETLVPVAAPGLVLGPAASWPVIRARARYRDWRLWWQGTGQGGAVPGSRIVVENRAQALEAALAGGGVLLTDARYIGAHVASGRLHVLGPAVELDTGNYFIRRKGARNPRHMDALEHWLVEQGSAAGQVE</sequence>
<dbReference type="Gene3D" id="1.10.10.10">
    <property type="entry name" value="Winged helix-like DNA-binding domain superfamily/Winged helix DNA-binding domain"/>
    <property type="match status" value="1"/>
</dbReference>
<dbReference type="PhylomeDB" id="A7IDV9"/>